<comment type="pathway">
    <text evidence="1 8">Metabolic intermediate biosynthesis; chorismate biosynthesis; chorismate from D-erythrose 4-phosphate and phosphoenolpyruvate: step 4/7.</text>
</comment>
<evidence type="ECO:0000256" key="6">
    <source>
        <dbReference type="ARBA" id="ARBA00023141"/>
    </source>
</evidence>
<dbReference type="SUPFAM" id="SSF53223">
    <property type="entry name" value="Aminoacid dehydrogenase-like, N-terminal domain"/>
    <property type="match status" value="1"/>
</dbReference>
<dbReference type="GO" id="GO:0009423">
    <property type="term" value="P:chorismate biosynthetic process"/>
    <property type="evidence" value="ECO:0007669"/>
    <property type="project" value="UniProtKB-UniRule"/>
</dbReference>
<dbReference type="NCBIfam" id="TIGR00507">
    <property type="entry name" value="aroE"/>
    <property type="match status" value="1"/>
</dbReference>
<evidence type="ECO:0000256" key="4">
    <source>
        <dbReference type="ARBA" id="ARBA00022857"/>
    </source>
</evidence>
<protein>
    <recommendedName>
        <fullName evidence="2 8">Shikimate dehydrogenase (NADP(+))</fullName>
        <shortName evidence="8">SDH</shortName>
        <ecNumber evidence="2 8">1.1.1.25</ecNumber>
    </recommendedName>
</protein>
<feature type="binding site" evidence="8">
    <location>
        <position position="251"/>
    </location>
    <ligand>
        <name>NADP(+)</name>
        <dbReference type="ChEBI" id="CHEBI:58349"/>
    </ligand>
</feature>
<evidence type="ECO:0000256" key="3">
    <source>
        <dbReference type="ARBA" id="ARBA00022605"/>
    </source>
</evidence>
<dbReference type="EC" id="1.1.1.25" evidence="2 8"/>
<dbReference type="GO" id="GO:0050661">
    <property type="term" value="F:NADP binding"/>
    <property type="evidence" value="ECO:0007669"/>
    <property type="project" value="InterPro"/>
</dbReference>
<dbReference type="GO" id="GO:0004764">
    <property type="term" value="F:shikimate 3-dehydrogenase (NADP+) activity"/>
    <property type="evidence" value="ECO:0007669"/>
    <property type="project" value="UniProtKB-UniRule"/>
</dbReference>
<dbReference type="HAMAP" id="MF_00222">
    <property type="entry name" value="Shikimate_DH_AroE"/>
    <property type="match status" value="1"/>
</dbReference>
<feature type="active site" description="Proton acceptor" evidence="8">
    <location>
        <position position="74"/>
    </location>
</feature>
<dbReference type="EMBL" id="AP019791">
    <property type="protein sequence ID" value="BBL78821.1"/>
    <property type="molecule type" value="Genomic_DNA"/>
</dbReference>
<feature type="binding site" evidence="8">
    <location>
        <begin position="23"/>
        <end position="25"/>
    </location>
    <ligand>
        <name>shikimate</name>
        <dbReference type="ChEBI" id="CHEBI:36208"/>
    </ligand>
</feature>
<organism evidence="12 13">
    <name type="scientific">Rubrobacter xylanophilus</name>
    <dbReference type="NCBI Taxonomy" id="49319"/>
    <lineage>
        <taxon>Bacteria</taxon>
        <taxon>Bacillati</taxon>
        <taxon>Actinomycetota</taxon>
        <taxon>Rubrobacteria</taxon>
        <taxon>Rubrobacterales</taxon>
        <taxon>Rubrobacteraceae</taxon>
        <taxon>Rubrobacter</taxon>
    </lineage>
</organism>
<evidence type="ECO:0000256" key="7">
    <source>
        <dbReference type="ARBA" id="ARBA00049442"/>
    </source>
</evidence>
<dbReference type="Gene3D" id="3.40.50.10860">
    <property type="entry name" value="Leucine Dehydrogenase, chain A, domain 1"/>
    <property type="match status" value="1"/>
</dbReference>
<dbReference type="GO" id="GO:0008652">
    <property type="term" value="P:amino acid biosynthetic process"/>
    <property type="evidence" value="ECO:0007669"/>
    <property type="project" value="UniProtKB-KW"/>
</dbReference>
<dbReference type="InterPro" id="IPR006151">
    <property type="entry name" value="Shikm_DH/Glu-tRNA_Rdtase"/>
</dbReference>
<feature type="binding site" evidence="8">
    <location>
        <position position="111"/>
    </location>
    <ligand>
        <name>shikimate</name>
        <dbReference type="ChEBI" id="CHEBI:36208"/>
    </ligand>
</feature>
<feature type="binding site" evidence="8">
    <location>
        <position position="227"/>
    </location>
    <ligand>
        <name>NADP(+)</name>
        <dbReference type="ChEBI" id="CHEBI:58349"/>
    </ligand>
</feature>
<feature type="domain" description="Quinate/shikimate 5-dehydrogenase/glutamyl-tRNA reductase" evidence="9">
    <location>
        <begin position="127"/>
        <end position="202"/>
    </location>
</feature>
<keyword evidence="13" id="KW-1185">Reference proteome</keyword>
<dbReference type="Pfam" id="PF18317">
    <property type="entry name" value="SDH_C"/>
    <property type="match status" value="1"/>
</dbReference>
<dbReference type="GO" id="GO:0019632">
    <property type="term" value="P:shikimate metabolic process"/>
    <property type="evidence" value="ECO:0007669"/>
    <property type="project" value="InterPro"/>
</dbReference>
<dbReference type="NCBIfam" id="NF001319">
    <property type="entry name" value="PRK00258.3-3"/>
    <property type="match status" value="1"/>
</dbReference>
<comment type="function">
    <text evidence="8">Involved in the biosynthesis of the chorismate, which leads to the biosynthesis of aromatic amino acids. Catalyzes the reversible NADPH linked reduction of 3-dehydroshikimate (DHSA) to yield shikimate (SA).</text>
</comment>
<dbReference type="InterPro" id="IPR041121">
    <property type="entry name" value="SDH_C"/>
</dbReference>
<dbReference type="PANTHER" id="PTHR21089:SF1">
    <property type="entry name" value="BIFUNCTIONAL 3-DEHYDROQUINATE DEHYDRATASE_SHIKIMATE DEHYDROGENASE, CHLOROPLASTIC"/>
    <property type="match status" value="1"/>
</dbReference>
<dbReference type="InterPro" id="IPR046346">
    <property type="entry name" value="Aminoacid_DH-like_N_sf"/>
</dbReference>
<keyword evidence="4 8" id="KW-0521">NADP</keyword>
<evidence type="ECO:0000313" key="13">
    <source>
        <dbReference type="Proteomes" id="UP000318065"/>
    </source>
</evidence>
<dbReference type="Pfam" id="PF01488">
    <property type="entry name" value="Shikimate_DH"/>
    <property type="match status" value="1"/>
</dbReference>
<dbReference type="AlphaFoldDB" id="A0A510HFT4"/>
<evidence type="ECO:0000259" key="10">
    <source>
        <dbReference type="Pfam" id="PF08501"/>
    </source>
</evidence>
<dbReference type="UniPathway" id="UPA00053">
    <property type="reaction ID" value="UER00087"/>
</dbReference>
<keyword evidence="3 8" id="KW-0028">Amino-acid biosynthesis</keyword>
<evidence type="ECO:0000259" key="11">
    <source>
        <dbReference type="Pfam" id="PF18317"/>
    </source>
</evidence>
<dbReference type="CDD" id="cd01065">
    <property type="entry name" value="NAD_bind_Shikimate_DH"/>
    <property type="match status" value="1"/>
</dbReference>
<feature type="binding site" evidence="8">
    <location>
        <position position="258"/>
    </location>
    <ligand>
        <name>shikimate</name>
        <dbReference type="ChEBI" id="CHEBI:36208"/>
    </ligand>
</feature>
<dbReference type="InterPro" id="IPR013708">
    <property type="entry name" value="Shikimate_DH-bd_N"/>
</dbReference>
<feature type="binding site" evidence="8">
    <location>
        <position position="229"/>
    </location>
    <ligand>
        <name>shikimate</name>
        <dbReference type="ChEBI" id="CHEBI:36208"/>
    </ligand>
</feature>
<comment type="subunit">
    <text evidence="8">Homodimer.</text>
</comment>
<accession>A0A510HFT4</accession>
<dbReference type="InterPro" id="IPR036291">
    <property type="entry name" value="NAD(P)-bd_dom_sf"/>
</dbReference>
<dbReference type="PANTHER" id="PTHR21089">
    <property type="entry name" value="SHIKIMATE DEHYDROGENASE"/>
    <property type="match status" value="1"/>
</dbReference>
<comment type="similarity">
    <text evidence="8">Belongs to the shikimate dehydrogenase family.</text>
</comment>
<dbReference type="Proteomes" id="UP000318065">
    <property type="component" value="Chromosome"/>
</dbReference>
<dbReference type="InterPro" id="IPR011342">
    <property type="entry name" value="Shikimate_DH"/>
</dbReference>
<reference evidence="12" key="1">
    <citation type="journal article" date="2019" name="Microbiol. Resour. Announc.">
        <title>Complete Genome Sequence of Rubrobacter xylanophilus Strain AA3-22, Isolated from Arima Onsen in Japan.</title>
        <authorList>
            <person name="Tomariguchi N."/>
            <person name="Miyazaki K."/>
        </authorList>
    </citation>
    <scope>NUCLEOTIDE SEQUENCE [LARGE SCALE GENOMIC DNA]</scope>
    <source>
        <strain evidence="12">AA3-22</strain>
    </source>
</reference>
<feature type="binding site" evidence="8">
    <location>
        <position position="70"/>
    </location>
    <ligand>
        <name>shikimate</name>
        <dbReference type="ChEBI" id="CHEBI:36208"/>
    </ligand>
</feature>
<dbReference type="InterPro" id="IPR022893">
    <property type="entry name" value="Shikimate_DH_fam"/>
</dbReference>
<evidence type="ECO:0000256" key="8">
    <source>
        <dbReference type="HAMAP-Rule" id="MF_00222"/>
    </source>
</evidence>
<gene>
    <name evidence="8 12" type="primary">aroE</name>
    <name evidence="12" type="ORF">RxyAA322_06750</name>
</gene>
<feature type="domain" description="SDH C-terminal" evidence="11">
    <location>
        <begin position="254"/>
        <end position="280"/>
    </location>
</feature>
<keyword evidence="5 8" id="KW-0560">Oxidoreductase</keyword>
<comment type="catalytic activity">
    <reaction evidence="7 8">
        <text>shikimate + NADP(+) = 3-dehydroshikimate + NADPH + H(+)</text>
        <dbReference type="Rhea" id="RHEA:17737"/>
        <dbReference type="ChEBI" id="CHEBI:15378"/>
        <dbReference type="ChEBI" id="CHEBI:16630"/>
        <dbReference type="ChEBI" id="CHEBI:36208"/>
        <dbReference type="ChEBI" id="CHEBI:57783"/>
        <dbReference type="ChEBI" id="CHEBI:58349"/>
        <dbReference type="EC" id="1.1.1.25"/>
    </reaction>
</comment>
<name>A0A510HFT4_9ACTN</name>
<comment type="caution">
    <text evidence="8">Lacks conserved residue(s) required for the propagation of feature annotation.</text>
</comment>
<dbReference type="GO" id="GO:0009073">
    <property type="term" value="P:aromatic amino acid family biosynthetic process"/>
    <property type="evidence" value="ECO:0007669"/>
    <property type="project" value="UniProtKB-KW"/>
</dbReference>
<dbReference type="RefSeq" id="WP_197735534.1">
    <property type="nucleotide sequence ID" value="NZ_AP019791.1"/>
</dbReference>
<dbReference type="Gene3D" id="3.40.50.720">
    <property type="entry name" value="NAD(P)-binding Rossmann-like Domain"/>
    <property type="match status" value="1"/>
</dbReference>
<feature type="binding site" evidence="8">
    <location>
        <begin position="135"/>
        <end position="139"/>
    </location>
    <ligand>
        <name>NADP(+)</name>
        <dbReference type="ChEBI" id="CHEBI:58349"/>
    </ligand>
</feature>
<keyword evidence="6 8" id="KW-0057">Aromatic amino acid biosynthesis</keyword>
<evidence type="ECO:0000256" key="5">
    <source>
        <dbReference type="ARBA" id="ARBA00023002"/>
    </source>
</evidence>
<sequence>MLVPRIDGETTLVGLVGHPVSHSLSPRMHNASFAALGLNYVYVPLDVRPEGLEAAVRGLGALGFRGFNVTMPHKEGVCALVDRLDEAARVSGAVNTVVLEEDGVLLGMNTDGSGFLLACRESGIDPAGKVVLVAGAGGAAAAVAVALLREGVAGLRIANRSPERAERLRERLGEKGRRVEVFPLSRVEEAAEGAHILVNATYLGMHEGDPLPFPEGMLREGVVVFDAVYRPGRGTALVRAARERGLVAVSGELMLLYQGVEAQRVWTGVDPDVGAMRRALSGGG</sequence>
<feature type="binding site" evidence="8">
    <location>
        <position position="86"/>
    </location>
    <ligand>
        <name>NADP(+)</name>
        <dbReference type="ChEBI" id="CHEBI:58349"/>
    </ligand>
</feature>
<feature type="domain" description="Shikimate dehydrogenase substrate binding N-terminal" evidence="10">
    <location>
        <begin position="15"/>
        <end position="97"/>
    </location>
</feature>
<dbReference type="SUPFAM" id="SSF51735">
    <property type="entry name" value="NAD(P)-binding Rossmann-fold domains"/>
    <property type="match status" value="1"/>
</dbReference>
<proteinExistence type="inferred from homology"/>
<evidence type="ECO:0000259" key="9">
    <source>
        <dbReference type="Pfam" id="PF01488"/>
    </source>
</evidence>
<dbReference type="Pfam" id="PF08501">
    <property type="entry name" value="Shikimate_dh_N"/>
    <property type="match status" value="1"/>
</dbReference>
<evidence type="ECO:0000256" key="1">
    <source>
        <dbReference type="ARBA" id="ARBA00004871"/>
    </source>
</evidence>
<evidence type="ECO:0000313" key="12">
    <source>
        <dbReference type="EMBL" id="BBL78821.1"/>
    </source>
</evidence>
<feature type="binding site" evidence="8">
    <location>
        <position position="95"/>
    </location>
    <ligand>
        <name>shikimate</name>
        <dbReference type="ChEBI" id="CHEBI:36208"/>
    </ligand>
</feature>
<evidence type="ECO:0000256" key="2">
    <source>
        <dbReference type="ARBA" id="ARBA00012962"/>
    </source>
</evidence>